<gene>
    <name evidence="1" type="ORF">G3I74_14005</name>
</gene>
<dbReference type="AlphaFoldDB" id="A0A845UYC7"/>
<dbReference type="RefSeq" id="WP_164212230.1">
    <property type="nucleotide sequence ID" value="NZ_JAAGSC010000044.1"/>
</dbReference>
<name>A0A845UYC7_9GAMM</name>
<dbReference type="Proteomes" id="UP000484885">
    <property type="component" value="Unassembled WGS sequence"/>
</dbReference>
<reference evidence="1 2" key="1">
    <citation type="submission" date="2020-02" db="EMBL/GenBank/DDBJ databases">
        <authorList>
            <person name="Zhang X.-Y."/>
        </authorList>
    </citation>
    <scope>NUCLEOTIDE SEQUENCE [LARGE SCALE GENOMIC DNA]</scope>
    <source>
        <strain evidence="1 2">C33</strain>
    </source>
</reference>
<sequence>MRFDLRVLRLTFVLLALGGLSPAYPQVVLPPINIGNTNFMDGRALPGTMFQQTIIAADADSFSDNNGDTQPAPDALRTVGIATQVAWLSDHKLLGANWGAEFILPLVHVDLDVIPGLDDRQSGFGDLFLSPLVLQWPEKELFGRPFWQRFNFNFTVPVGGYDRNRLANTGTNTFRVNPHYAATWMFTDRWEISARFHYLWNGRNDDPSPALGADWSQAGEAVHTNLAISREIAPGLRLGLAGYHLRQISDDRIDGMNVRDSREQVIGFGPGIRFQRGPQVLFVHAYHETAVRNRPERNQVIVRYARFF</sequence>
<proteinExistence type="predicted"/>
<organism evidence="1 2">
    <name type="scientific">Wenzhouxiangella limi</name>
    <dbReference type="NCBI Taxonomy" id="2707351"/>
    <lineage>
        <taxon>Bacteria</taxon>
        <taxon>Pseudomonadati</taxon>
        <taxon>Pseudomonadota</taxon>
        <taxon>Gammaproteobacteria</taxon>
        <taxon>Chromatiales</taxon>
        <taxon>Wenzhouxiangellaceae</taxon>
        <taxon>Wenzhouxiangella</taxon>
    </lineage>
</organism>
<keyword evidence="2" id="KW-1185">Reference proteome</keyword>
<evidence type="ECO:0000313" key="1">
    <source>
        <dbReference type="EMBL" id="NDY96843.1"/>
    </source>
</evidence>
<dbReference type="Pfam" id="PF13557">
    <property type="entry name" value="Phenol_MetA_deg"/>
    <property type="match status" value="1"/>
</dbReference>
<comment type="caution">
    <text evidence="1">The sequence shown here is derived from an EMBL/GenBank/DDBJ whole genome shotgun (WGS) entry which is preliminary data.</text>
</comment>
<evidence type="ECO:0000313" key="2">
    <source>
        <dbReference type="Proteomes" id="UP000484885"/>
    </source>
</evidence>
<protein>
    <submittedName>
        <fullName evidence="1">Phenol degradation protein</fullName>
    </submittedName>
</protein>
<dbReference type="EMBL" id="JAAGSC010000044">
    <property type="protein sequence ID" value="NDY96843.1"/>
    <property type="molecule type" value="Genomic_DNA"/>
</dbReference>
<dbReference type="InterPro" id="IPR025737">
    <property type="entry name" value="FApF"/>
</dbReference>
<accession>A0A845UYC7</accession>